<evidence type="ECO:0000313" key="3">
    <source>
        <dbReference type="Proteomes" id="UP000223913"/>
    </source>
</evidence>
<keyword evidence="1" id="KW-1133">Transmembrane helix</keyword>
<organism evidence="2 3">
    <name type="scientific">Flavilitoribacter nigricans (strain ATCC 23147 / DSM 23189 / NBRC 102662 / NCIMB 1420 / SS-2)</name>
    <name type="common">Lewinella nigricans</name>
    <dbReference type="NCBI Taxonomy" id="1122177"/>
    <lineage>
        <taxon>Bacteria</taxon>
        <taxon>Pseudomonadati</taxon>
        <taxon>Bacteroidota</taxon>
        <taxon>Saprospiria</taxon>
        <taxon>Saprospirales</taxon>
        <taxon>Lewinellaceae</taxon>
        <taxon>Flavilitoribacter</taxon>
    </lineage>
</organism>
<evidence type="ECO:0000313" key="2">
    <source>
        <dbReference type="EMBL" id="PHN03809.1"/>
    </source>
</evidence>
<evidence type="ECO:0000256" key="1">
    <source>
        <dbReference type="SAM" id="Phobius"/>
    </source>
</evidence>
<keyword evidence="1" id="KW-0472">Membrane</keyword>
<reference evidence="2 3" key="1">
    <citation type="submission" date="2017-10" db="EMBL/GenBank/DDBJ databases">
        <title>The draft genome sequence of Lewinella nigricans NBRC 102662.</title>
        <authorList>
            <person name="Wang K."/>
        </authorList>
    </citation>
    <scope>NUCLEOTIDE SEQUENCE [LARGE SCALE GENOMIC DNA]</scope>
    <source>
        <strain evidence="2 3">NBRC 102662</strain>
    </source>
</reference>
<gene>
    <name evidence="2" type="ORF">CRP01_24995</name>
</gene>
<feature type="transmembrane region" description="Helical" evidence="1">
    <location>
        <begin position="55"/>
        <end position="83"/>
    </location>
</feature>
<accession>A0A2D0N6N4</accession>
<feature type="transmembrane region" description="Helical" evidence="1">
    <location>
        <begin position="25"/>
        <end position="43"/>
    </location>
</feature>
<protein>
    <submittedName>
        <fullName evidence="2">Uncharacterized protein</fullName>
    </submittedName>
</protein>
<proteinExistence type="predicted"/>
<comment type="caution">
    <text evidence="2">The sequence shown here is derived from an EMBL/GenBank/DDBJ whole genome shotgun (WGS) entry which is preliminary data.</text>
</comment>
<dbReference type="AlphaFoldDB" id="A0A2D0N6N4"/>
<feature type="transmembrane region" description="Helical" evidence="1">
    <location>
        <begin position="95"/>
        <end position="118"/>
    </location>
</feature>
<sequence>MTDSKPVNDRMASSREHYPERSVRFLLYTGVSFLALFGLIWWMPVDFATSSGLAFYLLLVLFAFLITLSCSLRGVYFGVFSLARKRLIVREVTVLLLNFGLLLYWMHTFIADLLPLIFPFQDLS</sequence>
<dbReference type="Proteomes" id="UP000223913">
    <property type="component" value="Unassembled WGS sequence"/>
</dbReference>
<keyword evidence="1" id="KW-0812">Transmembrane</keyword>
<dbReference type="EMBL" id="PDUD01000029">
    <property type="protein sequence ID" value="PHN03809.1"/>
    <property type="molecule type" value="Genomic_DNA"/>
</dbReference>
<dbReference type="RefSeq" id="WP_099152841.1">
    <property type="nucleotide sequence ID" value="NZ_PDUD01000029.1"/>
</dbReference>
<keyword evidence="3" id="KW-1185">Reference proteome</keyword>
<name>A0A2D0N6N4_FLAN2</name>